<organism evidence="3">
    <name type="scientific">Rodentolepis nana</name>
    <name type="common">Dwarf tapeworm</name>
    <name type="synonym">Hymenolepis nana</name>
    <dbReference type="NCBI Taxonomy" id="102285"/>
    <lineage>
        <taxon>Eukaryota</taxon>
        <taxon>Metazoa</taxon>
        <taxon>Spiralia</taxon>
        <taxon>Lophotrochozoa</taxon>
        <taxon>Platyhelminthes</taxon>
        <taxon>Cestoda</taxon>
        <taxon>Eucestoda</taxon>
        <taxon>Cyclophyllidea</taxon>
        <taxon>Hymenolepididae</taxon>
        <taxon>Rodentolepis</taxon>
    </lineage>
</organism>
<protein>
    <submittedName>
        <fullName evidence="1 3">Uncharacterized protein</fullName>
    </submittedName>
</protein>
<keyword evidence="2" id="KW-1185">Reference proteome</keyword>
<reference evidence="1 2" key="2">
    <citation type="submission" date="2018-11" db="EMBL/GenBank/DDBJ databases">
        <authorList>
            <consortium name="Pathogen Informatics"/>
        </authorList>
    </citation>
    <scope>NUCLEOTIDE SEQUENCE [LARGE SCALE GENOMIC DNA]</scope>
</reference>
<sequence>MSVVTTSKDPVLFYWRGLGRICRHRKSERSAADVSTISGGLNGNGILQDSHNVLEFESTADSENLALSRTCLKLISPLLQVIDISPTSHTSVRK</sequence>
<name>A0A0R3TRE7_RODNA</name>
<proteinExistence type="predicted"/>
<accession>A0A0R3TRE7</accession>
<evidence type="ECO:0000313" key="1">
    <source>
        <dbReference type="EMBL" id="VDO07285.1"/>
    </source>
</evidence>
<dbReference type="WBParaSite" id="HNAJ_0001015701-mRNA-1">
    <property type="protein sequence ID" value="HNAJ_0001015701-mRNA-1"/>
    <property type="gene ID" value="HNAJ_0001015701"/>
</dbReference>
<dbReference type="Proteomes" id="UP000278807">
    <property type="component" value="Unassembled WGS sequence"/>
</dbReference>
<evidence type="ECO:0000313" key="2">
    <source>
        <dbReference type="Proteomes" id="UP000278807"/>
    </source>
</evidence>
<dbReference type="EMBL" id="UZAE01012900">
    <property type="protein sequence ID" value="VDO07285.1"/>
    <property type="molecule type" value="Genomic_DNA"/>
</dbReference>
<reference evidence="3" key="1">
    <citation type="submission" date="2017-02" db="UniProtKB">
        <authorList>
            <consortium name="WormBaseParasite"/>
        </authorList>
    </citation>
    <scope>IDENTIFICATION</scope>
</reference>
<evidence type="ECO:0000313" key="3">
    <source>
        <dbReference type="WBParaSite" id="HNAJ_0001015701-mRNA-1"/>
    </source>
</evidence>
<dbReference type="AlphaFoldDB" id="A0A0R3TRE7"/>
<gene>
    <name evidence="1" type="ORF">HNAJ_LOCUS10150</name>
</gene>